<evidence type="ECO:0000259" key="3">
    <source>
        <dbReference type="SMART" id="SM01043"/>
    </source>
</evidence>
<dbReference type="InterPro" id="IPR011990">
    <property type="entry name" value="TPR-like_helical_dom_sf"/>
</dbReference>
<dbReference type="Proteomes" id="UP000053398">
    <property type="component" value="Unassembled WGS sequence"/>
</dbReference>
<dbReference type="CDD" id="cd15831">
    <property type="entry name" value="BTAD"/>
    <property type="match status" value="1"/>
</dbReference>
<sequence>MTTELALLSEVACRGREITAPRLRGLVALLAGDLRAGCSTGRLVEGLWPDGLPERPGKAVQVLVSRLRAQVGGELVVSTPTGYRLALEEAQVDSSALLLFEAGSAERARAGDHAGALAQAEAGLALWDGSVEAGAGEDLHDPVVALRTDRLRAHRSLVRSRALALARLGRREEAAVPLAELARELPRDEEVLAELLRCEADTVGRAAALTRYDAYRRRLREELGTDPGPGLRSLYQELLSADAPRVRQGVPHEPNPLLGRDADVSAVAGLLRAARVVTVVGPGGLGKTRLSHAVSRAAEQPVVHFVPLAGVTADDDVAAEVASAVGAGEGRQFAGGGDAVSGIAGALGTGPTLLVLDNCEQVIAGVADLVRALVSRSKELRVLATSRAPLGLTSESVYALPELSLATSVELFEQRARAARPGVDLPADRVAEICRHLDGLPLAVELAAARVRVLSVADIARRLRDRFALLRGGARDAPERHRTLHAVVEWSWNLLEPDGQAALRALSVFPGGFAEDAAEYLLGGTGDALFLLEQLAGQSLVKVDDSPSGTRFRMLETLREFGAARRAEAGEEEVVTDRFLDWARDFGREHHDVLFSSDPAPSWNRIRAEQDNLVLALRHALARSDGPTTAALTAVLASLWATDSHFTRLAALIADTGGPLSHFRPGPEDVEPARTAAAVCTASLFMAHGPHAVRPLATLRRLPPAPPDTLLRALAVVLCAVPDIHPPAYALLRELCDAEEPLLAGVAACFASYVWDAAHETERALEYARRMLDALEPLANPAMQLLCHGRISELCLQSERGAEAYDHLRAALAALDRFGDWSDSIGVRWGLVLACLQRGEVDEAEYWLGLAALEQPPDSPQIYTPDLLARAEIALARGLTEVGLGLWRRAVERVREDSLLYAGDPFVHPWSLQVQSAALAAHAQHGRLEPVAGLAGQLRERLLGMLSGASGTTGSSGTAGSSGTTASSTSGSSGTTASSTSDSSGTTASSTSDSSGTTASSTSDSSGSPSTWNSPDPPGSPGTSGSPDSPGSPVELHVYGTVLLALGLAGLARGDTAAVRLVALAERMPVVRDFPTLSSARSRQAAENADRAAYADARSRYAALGREELRAAALRELSAG</sequence>
<dbReference type="PANTHER" id="PTHR47691">
    <property type="entry name" value="REGULATOR-RELATED"/>
    <property type="match status" value="1"/>
</dbReference>
<organism evidence="4 5">
    <name type="scientific">Streptomyces corchorusii</name>
    <name type="common">Streptomyces chibaensis</name>
    <dbReference type="NCBI Taxonomy" id="1903"/>
    <lineage>
        <taxon>Bacteria</taxon>
        <taxon>Bacillati</taxon>
        <taxon>Actinomycetota</taxon>
        <taxon>Actinomycetes</taxon>
        <taxon>Kitasatosporales</taxon>
        <taxon>Streptomycetaceae</taxon>
        <taxon>Streptomyces</taxon>
    </lineage>
</organism>
<evidence type="ECO:0000256" key="2">
    <source>
        <dbReference type="SAM" id="MobiDB-lite"/>
    </source>
</evidence>
<feature type="region of interest" description="Disordered" evidence="2">
    <location>
        <begin position="947"/>
        <end position="1033"/>
    </location>
</feature>
<dbReference type="GO" id="GO:0043531">
    <property type="term" value="F:ADP binding"/>
    <property type="evidence" value="ECO:0007669"/>
    <property type="project" value="InterPro"/>
</dbReference>
<dbReference type="InterPro" id="IPR005158">
    <property type="entry name" value="BTAD"/>
</dbReference>
<dbReference type="InterPro" id="IPR036388">
    <property type="entry name" value="WH-like_DNA-bd_sf"/>
</dbReference>
<dbReference type="GO" id="GO:0000160">
    <property type="term" value="P:phosphorelay signal transduction system"/>
    <property type="evidence" value="ECO:0007669"/>
    <property type="project" value="UniProtKB-KW"/>
</dbReference>
<comment type="caution">
    <text evidence="4">The sequence shown here is derived from an EMBL/GenBank/DDBJ whole genome shotgun (WGS) entry which is preliminary data.</text>
</comment>
<feature type="compositionally biased region" description="Low complexity" evidence="2">
    <location>
        <begin position="1021"/>
        <end position="1033"/>
    </location>
</feature>
<name>A0A101QBC0_STRCK</name>
<dbReference type="InterPro" id="IPR027417">
    <property type="entry name" value="P-loop_NTPase"/>
</dbReference>
<accession>A0A101QBC0</accession>
<gene>
    <name evidence="4" type="ORF">AQJ11_16240</name>
</gene>
<protein>
    <submittedName>
        <fullName evidence="4">LuxR family transcriptional regulator</fullName>
    </submittedName>
</protein>
<dbReference type="PANTHER" id="PTHR47691:SF3">
    <property type="entry name" value="HTH-TYPE TRANSCRIPTIONAL REGULATOR RV0890C-RELATED"/>
    <property type="match status" value="1"/>
</dbReference>
<dbReference type="EMBL" id="LMWP01000017">
    <property type="protein sequence ID" value="KUN26839.1"/>
    <property type="molecule type" value="Genomic_DNA"/>
</dbReference>
<dbReference type="RefSeq" id="WP_059263542.1">
    <property type="nucleotide sequence ID" value="NZ_KQ948356.1"/>
</dbReference>
<dbReference type="Gene3D" id="1.10.10.10">
    <property type="entry name" value="Winged helix-like DNA-binding domain superfamily/Winged helix DNA-binding domain"/>
    <property type="match status" value="1"/>
</dbReference>
<dbReference type="SUPFAM" id="SSF48452">
    <property type="entry name" value="TPR-like"/>
    <property type="match status" value="1"/>
</dbReference>
<evidence type="ECO:0000313" key="5">
    <source>
        <dbReference type="Proteomes" id="UP000053398"/>
    </source>
</evidence>
<keyword evidence="1" id="KW-0902">Two-component regulatory system</keyword>
<keyword evidence="5" id="KW-1185">Reference proteome</keyword>
<dbReference type="Pfam" id="PF03704">
    <property type="entry name" value="BTAD"/>
    <property type="match status" value="1"/>
</dbReference>
<dbReference type="Gene3D" id="1.25.40.10">
    <property type="entry name" value="Tetratricopeptide repeat domain"/>
    <property type="match status" value="1"/>
</dbReference>
<dbReference type="SMART" id="SM01043">
    <property type="entry name" value="BTAD"/>
    <property type="match status" value="1"/>
</dbReference>
<evidence type="ECO:0000256" key="1">
    <source>
        <dbReference type="ARBA" id="ARBA00023012"/>
    </source>
</evidence>
<dbReference type="SUPFAM" id="SSF52540">
    <property type="entry name" value="P-loop containing nucleoside triphosphate hydrolases"/>
    <property type="match status" value="1"/>
</dbReference>
<feature type="compositionally biased region" description="Low complexity" evidence="2">
    <location>
        <begin position="947"/>
        <end position="1008"/>
    </location>
</feature>
<reference evidence="4 5" key="1">
    <citation type="submission" date="2015-10" db="EMBL/GenBank/DDBJ databases">
        <title>Draft genome sequence of Streptomyces corchorusii DSM 40340, type strain for the species Streptomyces corchorusii.</title>
        <authorList>
            <person name="Ruckert C."/>
            <person name="Winkler A."/>
            <person name="Kalinowski J."/>
            <person name="Kampfer P."/>
            <person name="Glaeser S."/>
        </authorList>
    </citation>
    <scope>NUCLEOTIDE SEQUENCE [LARGE SCALE GENOMIC DNA]</scope>
    <source>
        <strain evidence="4 5">DSM 40340</strain>
    </source>
</reference>
<feature type="domain" description="Bacterial transcriptional activator" evidence="3">
    <location>
        <begin position="92"/>
        <end position="239"/>
    </location>
</feature>
<proteinExistence type="predicted"/>
<dbReference type="AlphaFoldDB" id="A0A101QBC0"/>
<evidence type="ECO:0000313" key="4">
    <source>
        <dbReference type="EMBL" id="KUN26839.1"/>
    </source>
</evidence>